<organism evidence="4 5">
    <name type="scientific">Terasakiispira papahanaumokuakeensis</name>
    <dbReference type="NCBI Taxonomy" id="197479"/>
    <lineage>
        <taxon>Bacteria</taxon>
        <taxon>Pseudomonadati</taxon>
        <taxon>Pseudomonadota</taxon>
        <taxon>Gammaproteobacteria</taxon>
        <taxon>Oceanospirillales</taxon>
        <taxon>Terasakiispira</taxon>
    </lineage>
</organism>
<comment type="caution">
    <text evidence="4">The sequence shown here is derived from an EMBL/GenBank/DDBJ whole genome shotgun (WGS) entry which is preliminary data.</text>
</comment>
<proteinExistence type="inferred from homology"/>
<dbReference type="Proteomes" id="UP000094291">
    <property type="component" value="Unassembled WGS sequence"/>
</dbReference>
<feature type="region of interest" description="Disordered" evidence="2">
    <location>
        <begin position="1"/>
        <end position="23"/>
    </location>
</feature>
<dbReference type="STRING" id="197479.BFW38_05910"/>
<dbReference type="EMBL" id="MDTQ01000001">
    <property type="protein sequence ID" value="ODC05227.1"/>
    <property type="molecule type" value="Genomic_DNA"/>
</dbReference>
<keyword evidence="4" id="KW-0645">Protease</keyword>
<dbReference type="SUPFAM" id="SSF54736">
    <property type="entry name" value="ClpS-like"/>
    <property type="match status" value="1"/>
</dbReference>
<sequence>MMADDHGADEEGEDGALATEEAKPELKRPSMYKVIMLNDDYTPMEFVVQVLMEFFSMDQDKATRIMLAVHTEGRAVCGLYTRDVAETKAAQVNQFARDNEHPLLCDIEVAD</sequence>
<comment type="subunit">
    <text evidence="1">Binds to the N-terminal domain of the chaperone ClpA.</text>
</comment>
<dbReference type="RefSeq" id="WP_069000248.1">
    <property type="nucleotide sequence ID" value="NZ_MDTQ01000001.1"/>
</dbReference>
<evidence type="ECO:0000256" key="1">
    <source>
        <dbReference type="HAMAP-Rule" id="MF_00302"/>
    </source>
</evidence>
<dbReference type="NCBIfam" id="NF000670">
    <property type="entry name" value="PRK00033.1-3"/>
    <property type="match status" value="1"/>
</dbReference>
<dbReference type="InterPro" id="IPR022935">
    <property type="entry name" value="ClpS"/>
</dbReference>
<dbReference type="Pfam" id="PF02617">
    <property type="entry name" value="ClpS"/>
    <property type="match status" value="1"/>
</dbReference>
<comment type="similarity">
    <text evidence="1">Belongs to the ClpS family.</text>
</comment>
<feature type="domain" description="Adaptor protein ClpS core" evidence="3">
    <location>
        <begin position="27"/>
        <end position="105"/>
    </location>
</feature>
<keyword evidence="4" id="KW-0378">Hydrolase</keyword>
<dbReference type="OrthoDB" id="9796121at2"/>
<protein>
    <recommendedName>
        <fullName evidence="1">ATP-dependent Clp protease adapter protein ClpS</fullName>
    </recommendedName>
</protein>
<dbReference type="GO" id="GO:0006508">
    <property type="term" value="P:proteolysis"/>
    <property type="evidence" value="ECO:0007669"/>
    <property type="project" value="UniProtKB-UniRule"/>
</dbReference>
<evidence type="ECO:0000259" key="3">
    <source>
        <dbReference type="Pfam" id="PF02617"/>
    </source>
</evidence>
<evidence type="ECO:0000313" key="4">
    <source>
        <dbReference type="EMBL" id="ODC05227.1"/>
    </source>
</evidence>
<dbReference type="AlphaFoldDB" id="A0A1E2VE25"/>
<evidence type="ECO:0000313" key="5">
    <source>
        <dbReference type="Proteomes" id="UP000094291"/>
    </source>
</evidence>
<dbReference type="InterPro" id="IPR003769">
    <property type="entry name" value="ClpS_core"/>
</dbReference>
<reference evidence="4 5" key="1">
    <citation type="submission" date="2016-08" db="EMBL/GenBank/DDBJ databases">
        <authorList>
            <person name="Seilhamer J.J."/>
        </authorList>
    </citation>
    <scope>NUCLEOTIDE SEQUENCE [LARGE SCALE GENOMIC DNA]</scope>
    <source>
        <strain evidence="4 5">PH27A</strain>
    </source>
</reference>
<dbReference type="Gene3D" id="3.30.1390.10">
    <property type="match status" value="1"/>
</dbReference>
<name>A0A1E2VE25_9GAMM</name>
<dbReference type="GO" id="GO:0030163">
    <property type="term" value="P:protein catabolic process"/>
    <property type="evidence" value="ECO:0007669"/>
    <property type="project" value="InterPro"/>
</dbReference>
<dbReference type="InterPro" id="IPR014719">
    <property type="entry name" value="Ribosomal_bL12_C/ClpS-like"/>
</dbReference>
<dbReference type="GO" id="GO:0008233">
    <property type="term" value="F:peptidase activity"/>
    <property type="evidence" value="ECO:0007669"/>
    <property type="project" value="UniProtKB-KW"/>
</dbReference>
<accession>A0A1E2VE25</accession>
<keyword evidence="5" id="KW-1185">Reference proteome</keyword>
<dbReference type="HAMAP" id="MF_00302">
    <property type="entry name" value="ClpS"/>
    <property type="match status" value="1"/>
</dbReference>
<evidence type="ECO:0000256" key="2">
    <source>
        <dbReference type="SAM" id="MobiDB-lite"/>
    </source>
</evidence>
<comment type="function">
    <text evidence="1">Involved in the modulation of the specificity of the ClpAP-mediated ATP-dependent protein degradation.</text>
</comment>
<dbReference type="FunFam" id="3.30.1390.10:FF:000002">
    <property type="entry name" value="ATP-dependent Clp protease adapter protein ClpS"/>
    <property type="match status" value="1"/>
</dbReference>
<dbReference type="PANTHER" id="PTHR33473:SF19">
    <property type="entry name" value="ATP-DEPENDENT CLP PROTEASE ADAPTER PROTEIN CLPS"/>
    <property type="match status" value="1"/>
</dbReference>
<dbReference type="PANTHER" id="PTHR33473">
    <property type="entry name" value="ATP-DEPENDENT CLP PROTEASE ADAPTER PROTEIN CLPS1, CHLOROPLASTIC"/>
    <property type="match status" value="1"/>
</dbReference>
<dbReference type="NCBIfam" id="NF000672">
    <property type="entry name" value="PRK00033.1-5"/>
    <property type="match status" value="1"/>
</dbReference>
<gene>
    <name evidence="1" type="primary">clpS</name>
    <name evidence="4" type="ORF">BFW38_05910</name>
</gene>
<dbReference type="NCBIfam" id="NF000669">
    <property type="entry name" value="PRK00033.1-2"/>
    <property type="match status" value="1"/>
</dbReference>